<dbReference type="OrthoDB" id="1683515at2"/>
<dbReference type="CDD" id="cd06088">
    <property type="entry name" value="KOW_RPL14"/>
    <property type="match status" value="1"/>
</dbReference>
<dbReference type="Proteomes" id="UP000199315">
    <property type="component" value="Unassembled WGS sequence"/>
</dbReference>
<keyword evidence="1" id="KW-0689">Ribosomal protein</keyword>
<name>A0A1D3TUW2_9FIRM</name>
<evidence type="ECO:0000256" key="1">
    <source>
        <dbReference type="ARBA" id="ARBA00022980"/>
    </source>
</evidence>
<organism evidence="3 4">
    <name type="scientific">Anaerobium acetethylicum</name>
    <dbReference type="NCBI Taxonomy" id="1619234"/>
    <lineage>
        <taxon>Bacteria</taxon>
        <taxon>Bacillati</taxon>
        <taxon>Bacillota</taxon>
        <taxon>Clostridia</taxon>
        <taxon>Lachnospirales</taxon>
        <taxon>Lachnospiraceae</taxon>
        <taxon>Anaerobium</taxon>
    </lineage>
</organism>
<sequence length="91" mass="10412">MNRYEVGMLAISKAGHDLNHLYVVVKEEGEYVFLSDGRIRTLDRPKKKKKKHIQPVCEISSIIADKISSGKKIENEDIKRIIKLYSAKKNG</sequence>
<evidence type="ECO:0000313" key="3">
    <source>
        <dbReference type="EMBL" id="SCP97877.1"/>
    </source>
</evidence>
<dbReference type="STRING" id="1619234.SAMN05421730_101471"/>
<dbReference type="GO" id="GO:1990904">
    <property type="term" value="C:ribonucleoprotein complex"/>
    <property type="evidence" value="ECO:0007669"/>
    <property type="project" value="UniProtKB-KW"/>
</dbReference>
<reference evidence="3 4" key="1">
    <citation type="submission" date="2016-09" db="EMBL/GenBank/DDBJ databases">
        <authorList>
            <person name="Capua I."/>
            <person name="De Benedictis P."/>
            <person name="Joannis T."/>
            <person name="Lombin L.H."/>
            <person name="Cattoli G."/>
        </authorList>
    </citation>
    <scope>NUCLEOTIDE SEQUENCE [LARGE SCALE GENOMIC DNA]</scope>
    <source>
        <strain evidence="3 4">GluBS11</strain>
    </source>
</reference>
<dbReference type="EMBL" id="FMKA01000014">
    <property type="protein sequence ID" value="SCP97877.1"/>
    <property type="molecule type" value="Genomic_DNA"/>
</dbReference>
<dbReference type="AlphaFoldDB" id="A0A1D3TUW2"/>
<evidence type="ECO:0000313" key="4">
    <source>
        <dbReference type="Proteomes" id="UP000199315"/>
    </source>
</evidence>
<dbReference type="GO" id="GO:0005840">
    <property type="term" value="C:ribosome"/>
    <property type="evidence" value="ECO:0007669"/>
    <property type="project" value="UniProtKB-KW"/>
</dbReference>
<keyword evidence="4" id="KW-1185">Reference proteome</keyword>
<proteinExistence type="predicted"/>
<dbReference type="RefSeq" id="WP_091234459.1">
    <property type="nucleotide sequence ID" value="NZ_FMKA01000014.1"/>
</dbReference>
<dbReference type="InterPro" id="IPR008991">
    <property type="entry name" value="Translation_prot_SH3-like_sf"/>
</dbReference>
<dbReference type="InterPro" id="IPR041985">
    <property type="entry name" value="Ribosomal_eL14_KOW"/>
</dbReference>
<evidence type="ECO:0000256" key="2">
    <source>
        <dbReference type="ARBA" id="ARBA00023274"/>
    </source>
</evidence>
<gene>
    <name evidence="3" type="ORF">SAMN05421730_101471</name>
</gene>
<evidence type="ECO:0008006" key="5">
    <source>
        <dbReference type="Google" id="ProtNLM"/>
    </source>
</evidence>
<accession>A0A1D3TUW2</accession>
<protein>
    <recommendedName>
        <fullName evidence="5">Ribosomal protein L14E/L6E/L27E</fullName>
    </recommendedName>
</protein>
<dbReference type="SUPFAM" id="SSF50104">
    <property type="entry name" value="Translation proteins SH3-like domain"/>
    <property type="match status" value="1"/>
</dbReference>
<keyword evidence="2" id="KW-0687">Ribonucleoprotein</keyword>